<dbReference type="EMBL" id="JASOPW010000001">
    <property type="protein sequence ID" value="MDK7297801.1"/>
    <property type="molecule type" value="Genomic_DNA"/>
</dbReference>
<dbReference type="AlphaFoldDB" id="A0ABD4ZIB0"/>
<gene>
    <name evidence="1" type="ORF">LJCM1130_02490</name>
    <name evidence="2" type="ORF">QP478_01085</name>
</gene>
<dbReference type="RefSeq" id="WP_180947313.1">
    <property type="nucleotide sequence ID" value="NZ_JASOPW010000001.1"/>
</dbReference>
<accession>A0ABD4ZIB0</accession>
<name>A0ABD4ZIB0_9LACO</name>
<reference evidence="2 4" key="2">
    <citation type="submission" date="2023-05" db="EMBL/GenBank/DDBJ databases">
        <title>Cataloging the Phylogenetic Diversity of Human Bladder Bacteria.</title>
        <authorList>
            <person name="Du J."/>
        </authorList>
    </citation>
    <scope>NUCLEOTIDE SEQUENCE [LARGE SCALE GENOMIC DNA]</scope>
    <source>
        <strain evidence="2 4">UMB0725</strain>
    </source>
</reference>
<protein>
    <submittedName>
        <fullName evidence="2">Uncharacterized protein</fullName>
    </submittedName>
</protein>
<evidence type="ECO:0000313" key="1">
    <source>
        <dbReference type="EMBL" id="GBA80259.1"/>
    </source>
</evidence>
<comment type="caution">
    <text evidence="2">The sequence shown here is derived from an EMBL/GenBank/DDBJ whole genome shotgun (WGS) entry which is preliminary data.</text>
</comment>
<dbReference type="EMBL" id="BEXG01000001">
    <property type="protein sequence ID" value="GBA80259.1"/>
    <property type="molecule type" value="Genomic_DNA"/>
</dbReference>
<evidence type="ECO:0000313" key="3">
    <source>
        <dbReference type="Proteomes" id="UP000250714"/>
    </source>
</evidence>
<proteinExistence type="predicted"/>
<dbReference type="Proteomes" id="UP001230232">
    <property type="component" value="Unassembled WGS sequence"/>
</dbReference>
<evidence type="ECO:0000313" key="4">
    <source>
        <dbReference type="Proteomes" id="UP001230232"/>
    </source>
</evidence>
<dbReference type="Proteomes" id="UP000250714">
    <property type="component" value="Unassembled WGS sequence"/>
</dbReference>
<evidence type="ECO:0000313" key="2">
    <source>
        <dbReference type="EMBL" id="MDK7297801.1"/>
    </source>
</evidence>
<sequence length="48" mass="5929">MIKNKVFLLSEHTEIDTFIKNHEVIKKHGFVKNYKPYLKIYYKEDKEK</sequence>
<reference evidence="1 3" key="1">
    <citation type="journal article" date="2018" name="Int. J. Syst. Evol. Microbiol.">
        <title>Lactobacillus paragasseri sp. nov., a sister taxon of Lactobacillus gasseri, based on whole-genome sequence analyses.</title>
        <authorList>
            <person name="Tanizawa Y."/>
            <person name="Tada I."/>
            <person name="Kobayashi H."/>
            <person name="Endo A."/>
            <person name="Maeno S."/>
            <person name="Toyoda A."/>
            <person name="Arita M."/>
            <person name="Nakamura Y."/>
            <person name="Sakamoto M."/>
            <person name="Ohkuma M."/>
            <person name="Tohno M."/>
        </authorList>
    </citation>
    <scope>NUCLEOTIDE SEQUENCE [LARGE SCALE GENOMIC DNA]</scope>
    <source>
        <strain evidence="1 3">JCM 1130</strain>
    </source>
</reference>
<keyword evidence="3" id="KW-1185">Reference proteome</keyword>
<organism evidence="2 4">
    <name type="scientific">Lactobacillus paragasseri</name>
    <dbReference type="NCBI Taxonomy" id="2107999"/>
    <lineage>
        <taxon>Bacteria</taxon>
        <taxon>Bacillati</taxon>
        <taxon>Bacillota</taxon>
        <taxon>Bacilli</taxon>
        <taxon>Lactobacillales</taxon>
        <taxon>Lactobacillaceae</taxon>
        <taxon>Lactobacillus</taxon>
    </lineage>
</organism>